<dbReference type="Pfam" id="PF08447">
    <property type="entry name" value="PAS_3"/>
    <property type="match status" value="1"/>
</dbReference>
<dbReference type="RefSeq" id="WP_145275649.1">
    <property type="nucleotide sequence ID" value="NZ_CP036272.1"/>
</dbReference>
<dbReference type="InterPro" id="IPR004089">
    <property type="entry name" value="MCPsignal_dom"/>
</dbReference>
<feature type="domain" description="HAMP" evidence="8">
    <location>
        <begin position="393"/>
        <end position="439"/>
    </location>
</feature>
<dbReference type="PROSITE" id="PS50885">
    <property type="entry name" value="HAMP"/>
    <property type="match status" value="1"/>
</dbReference>
<accession>A0A517SZL5</accession>
<dbReference type="GO" id="GO:0005886">
    <property type="term" value="C:plasma membrane"/>
    <property type="evidence" value="ECO:0007669"/>
    <property type="project" value="TreeGrafter"/>
</dbReference>
<dbReference type="InterPro" id="IPR000700">
    <property type="entry name" value="PAS-assoc_C"/>
</dbReference>
<keyword evidence="2" id="KW-0488">Methylation</keyword>
<dbReference type="SMART" id="SM00304">
    <property type="entry name" value="HAMP"/>
    <property type="match status" value="1"/>
</dbReference>
<comment type="similarity">
    <text evidence="3">Belongs to the methyl-accepting chemotaxis (MCP) protein family.</text>
</comment>
<dbReference type="InterPro" id="IPR000014">
    <property type="entry name" value="PAS"/>
</dbReference>
<dbReference type="GO" id="GO:0004888">
    <property type="term" value="F:transmembrane signaling receptor activity"/>
    <property type="evidence" value="ECO:0007669"/>
    <property type="project" value="InterPro"/>
</dbReference>
<evidence type="ECO:0000313" key="10">
    <source>
        <dbReference type="Proteomes" id="UP000315003"/>
    </source>
</evidence>
<keyword evidence="4" id="KW-0807">Transducer</keyword>
<proteinExistence type="inferred from homology"/>
<dbReference type="NCBIfam" id="TIGR00229">
    <property type="entry name" value="sensory_box"/>
    <property type="match status" value="1"/>
</dbReference>
<dbReference type="EMBL" id="CP036272">
    <property type="protein sequence ID" value="QDT61522.1"/>
    <property type="molecule type" value="Genomic_DNA"/>
</dbReference>
<dbReference type="PANTHER" id="PTHR43531:SF14">
    <property type="entry name" value="METHYL-ACCEPTING CHEMOTAXIS PROTEIN I-RELATED"/>
    <property type="match status" value="1"/>
</dbReference>
<dbReference type="FunFam" id="1.10.287.950:FF:000001">
    <property type="entry name" value="Methyl-accepting chemotaxis sensory transducer"/>
    <property type="match status" value="1"/>
</dbReference>
<dbReference type="SUPFAM" id="SSF58104">
    <property type="entry name" value="Methyl-accepting chemotaxis protein (MCP) signaling domain"/>
    <property type="match status" value="1"/>
</dbReference>
<evidence type="ECO:0000259" key="5">
    <source>
        <dbReference type="PROSITE" id="PS50111"/>
    </source>
</evidence>
<reference evidence="9 10" key="1">
    <citation type="submission" date="2019-02" db="EMBL/GenBank/DDBJ databases">
        <title>Deep-cultivation of Planctomycetes and their phenomic and genomic characterization uncovers novel biology.</title>
        <authorList>
            <person name="Wiegand S."/>
            <person name="Jogler M."/>
            <person name="Boedeker C."/>
            <person name="Pinto D."/>
            <person name="Vollmers J."/>
            <person name="Rivas-Marin E."/>
            <person name="Kohn T."/>
            <person name="Peeters S.H."/>
            <person name="Heuer A."/>
            <person name="Rast P."/>
            <person name="Oberbeckmann S."/>
            <person name="Bunk B."/>
            <person name="Jeske O."/>
            <person name="Meyerdierks A."/>
            <person name="Storesund J.E."/>
            <person name="Kallscheuer N."/>
            <person name="Luecker S."/>
            <person name="Lage O.M."/>
            <person name="Pohl T."/>
            <person name="Merkel B.J."/>
            <person name="Hornburger P."/>
            <person name="Mueller R.-W."/>
            <person name="Bruemmer F."/>
            <person name="Labrenz M."/>
            <person name="Spormann A.M."/>
            <person name="Op den Camp H."/>
            <person name="Overmann J."/>
            <person name="Amann R."/>
            <person name="Jetten M.S.M."/>
            <person name="Mascher T."/>
            <person name="Medema M.H."/>
            <person name="Devos D.P."/>
            <person name="Kaster A.-K."/>
            <person name="Ovreas L."/>
            <person name="Rohde M."/>
            <person name="Galperin M.Y."/>
            <person name="Jogler C."/>
        </authorList>
    </citation>
    <scope>NUCLEOTIDE SEQUENCE [LARGE SCALE GENOMIC DNA]</scope>
    <source>
        <strain evidence="9 10">SV_7m_r</strain>
    </source>
</reference>
<dbReference type="AlphaFoldDB" id="A0A517SZL5"/>
<evidence type="ECO:0000259" key="7">
    <source>
        <dbReference type="PROSITE" id="PS50113"/>
    </source>
</evidence>
<feature type="domain" description="PAS" evidence="6">
    <location>
        <begin position="26"/>
        <end position="56"/>
    </location>
</feature>
<dbReference type="GO" id="GO:0007165">
    <property type="term" value="P:signal transduction"/>
    <property type="evidence" value="ECO:0007669"/>
    <property type="project" value="UniProtKB-KW"/>
</dbReference>
<evidence type="ECO:0000256" key="1">
    <source>
        <dbReference type="ARBA" id="ARBA00004370"/>
    </source>
</evidence>
<evidence type="ECO:0000313" key="9">
    <source>
        <dbReference type="EMBL" id="QDT61522.1"/>
    </source>
</evidence>
<feature type="domain" description="Methyl-accepting transducer" evidence="5">
    <location>
        <begin position="444"/>
        <end position="673"/>
    </location>
</feature>
<protein>
    <submittedName>
        <fullName evidence="9">Methyl-accepting chemotaxis protein II</fullName>
    </submittedName>
</protein>
<dbReference type="OrthoDB" id="221239at2"/>
<dbReference type="InterPro" id="IPR003660">
    <property type="entry name" value="HAMP_dom"/>
</dbReference>
<dbReference type="PROSITE" id="PS50113">
    <property type="entry name" value="PAC"/>
    <property type="match status" value="1"/>
</dbReference>
<dbReference type="SMART" id="SM00283">
    <property type="entry name" value="MA"/>
    <property type="match status" value="1"/>
</dbReference>
<dbReference type="PRINTS" id="PR00260">
    <property type="entry name" value="CHEMTRNSDUCR"/>
</dbReference>
<dbReference type="Proteomes" id="UP000315003">
    <property type="component" value="Chromosome"/>
</dbReference>
<comment type="subcellular location">
    <subcellularLocation>
        <location evidence="1">Membrane</location>
    </subcellularLocation>
</comment>
<dbReference type="CDD" id="cd11386">
    <property type="entry name" value="MCP_signal"/>
    <property type="match status" value="1"/>
</dbReference>
<dbReference type="SUPFAM" id="SSF55785">
    <property type="entry name" value="PYP-like sensor domain (PAS domain)"/>
    <property type="match status" value="2"/>
</dbReference>
<dbReference type="InterPro" id="IPR004090">
    <property type="entry name" value="Chemotax_Me-accpt_rcpt"/>
</dbReference>
<evidence type="ECO:0000256" key="4">
    <source>
        <dbReference type="PROSITE-ProRule" id="PRU00284"/>
    </source>
</evidence>
<evidence type="ECO:0000259" key="6">
    <source>
        <dbReference type="PROSITE" id="PS50112"/>
    </source>
</evidence>
<dbReference type="InterPro" id="IPR035965">
    <property type="entry name" value="PAS-like_dom_sf"/>
</dbReference>
<keyword evidence="10" id="KW-1185">Reference proteome</keyword>
<sequence>MTTETTSNSFDDTQAQLDAIGRTQAVIEFDLDGNILDANQNFTDTVGYSLDEIVGQHHRMFVAPKYAESSDYKKFWKDLRNGHDHAGEFERFDTDGNVLWLRASYNPIIGPAGKPVKVVKYATDITESKLAAIEMVRVHSMMEQAPSNIMFADTDFIIRYLNPESEKTLRTIEEFLPIKVDDIVGQSIDIFHKDPSHQRRILADPSKLPIQAVIKVGPESLDLLVSPVFDQDKNFLGAMVTWDIITAQLKAEKEMARVSSMMEQAPINIMFADTDLIIRYANPASIRTLKAIEDLLPIRADELIGQCIDIFHKNPSHQRNMLKDPSNLPISTEIKLGDETLDLQVNAVFDQNKDYMGAMVSWEVITKRLAMEREIEEKAEQERARAQETQEKVDVVLTVVNAVAAGDFNQIVPDLGEDAVGQVGKALEKAIDSVRNSLKQVREVSSTVANAAQEMASASQEISTGAQEQASSLEETASSLEEITSTVKQNTDNAQQASDLATGSRDVAQRGGNVVSEAVEAMSAINSSSKKIADIITAIDEIAFQTNLLALNAAVEAARAGEQGRGFAVVAAEVRNLAQRSATAAKEIKSLIEDSSEKVENGTGLVNDSGSTLDEIVTSVKQVTEIITEIAAASSEQLTGIEQVNRAVAEMDRVTQSNATQTEEMSATAASLLSHAEQLNGVVARFRLDDGEPHLAGPATHQAPAPAGAPIAPISAPATMAANSFQEF</sequence>
<evidence type="ECO:0000259" key="8">
    <source>
        <dbReference type="PROSITE" id="PS50885"/>
    </source>
</evidence>
<organism evidence="9 10">
    <name type="scientific">Stieleria bergensis</name>
    <dbReference type="NCBI Taxonomy" id="2528025"/>
    <lineage>
        <taxon>Bacteria</taxon>
        <taxon>Pseudomonadati</taxon>
        <taxon>Planctomycetota</taxon>
        <taxon>Planctomycetia</taxon>
        <taxon>Pirellulales</taxon>
        <taxon>Pirellulaceae</taxon>
        <taxon>Stieleria</taxon>
    </lineage>
</organism>
<dbReference type="Pfam" id="PF00015">
    <property type="entry name" value="MCPsignal"/>
    <property type="match status" value="1"/>
</dbReference>
<dbReference type="CDD" id="cd00130">
    <property type="entry name" value="PAS"/>
    <property type="match status" value="1"/>
</dbReference>
<evidence type="ECO:0000256" key="3">
    <source>
        <dbReference type="ARBA" id="ARBA00029447"/>
    </source>
</evidence>
<dbReference type="Pfam" id="PF13188">
    <property type="entry name" value="PAS_8"/>
    <property type="match status" value="1"/>
</dbReference>
<dbReference type="InterPro" id="IPR051310">
    <property type="entry name" value="MCP_chemotaxis"/>
</dbReference>
<dbReference type="GO" id="GO:0006935">
    <property type="term" value="P:chemotaxis"/>
    <property type="evidence" value="ECO:0007669"/>
    <property type="project" value="InterPro"/>
</dbReference>
<dbReference type="Gene3D" id="3.30.450.20">
    <property type="entry name" value="PAS domain"/>
    <property type="match status" value="3"/>
</dbReference>
<dbReference type="Gene3D" id="1.10.287.950">
    <property type="entry name" value="Methyl-accepting chemotaxis protein"/>
    <property type="match status" value="1"/>
</dbReference>
<dbReference type="PROSITE" id="PS50112">
    <property type="entry name" value="PAS"/>
    <property type="match status" value="1"/>
</dbReference>
<gene>
    <name evidence="9" type="primary">tar</name>
    <name evidence="9" type="ORF">SV7mr_40590</name>
</gene>
<feature type="domain" description="PAC" evidence="7">
    <location>
        <begin position="85"/>
        <end position="137"/>
    </location>
</feature>
<evidence type="ECO:0000256" key="2">
    <source>
        <dbReference type="ARBA" id="ARBA00022481"/>
    </source>
</evidence>
<dbReference type="PANTHER" id="PTHR43531">
    <property type="entry name" value="PROTEIN ICFG"/>
    <property type="match status" value="1"/>
</dbReference>
<dbReference type="PROSITE" id="PS50111">
    <property type="entry name" value="CHEMOTAXIS_TRANSDUC_2"/>
    <property type="match status" value="1"/>
</dbReference>
<name>A0A517SZL5_9BACT</name>
<dbReference type="InterPro" id="IPR013655">
    <property type="entry name" value="PAS_fold_3"/>
</dbReference>